<evidence type="ECO:0000313" key="1">
    <source>
        <dbReference type="EMBL" id="ACM06310.1"/>
    </source>
</evidence>
<keyword evidence="1" id="KW-0449">Lipoprotein</keyword>
<dbReference type="KEGG" id="tro:trd_1386"/>
<protein>
    <submittedName>
        <fullName evidence="1">Putative lipoprotein</fullName>
    </submittedName>
</protein>
<accession>B9L2I4</accession>
<organism evidence="1 2">
    <name type="scientific">Thermomicrobium roseum (strain ATCC 27502 / DSM 5159 / P-2)</name>
    <dbReference type="NCBI Taxonomy" id="309801"/>
    <lineage>
        <taxon>Bacteria</taxon>
        <taxon>Pseudomonadati</taxon>
        <taxon>Thermomicrobiota</taxon>
        <taxon>Thermomicrobia</taxon>
        <taxon>Thermomicrobiales</taxon>
        <taxon>Thermomicrobiaceae</taxon>
        <taxon>Thermomicrobium</taxon>
    </lineage>
</organism>
<dbReference type="PROSITE" id="PS51257">
    <property type="entry name" value="PROKAR_LIPOPROTEIN"/>
    <property type="match status" value="1"/>
</dbReference>
<dbReference type="RefSeq" id="WP_015922335.1">
    <property type="nucleotide sequence ID" value="NC_011959.1"/>
</dbReference>
<dbReference type="OrthoDB" id="5184982at2"/>
<sequence>MSRRTNRAQRERHGPHLSSLVALVLVNLIGLACAVSPAGTPPTPTPIAHPSEHDALVLRIETSGGLLPPFVLVTELPELSVYGDGTVIVLGPQILIYPPPALPNLLQSRITEDGLQLLLREAAAAGLLDGDADYPLPGVYDAPTTFFTVHAGGKRTRVSVYALGLEDPSDPRLTAEQREARQKLAAFAAKARDLTSWLPADAIIERDMPYVITRLQVVVVPADAPQAPQSPENIPVSSRPWSLPTPLSQIGEPAPWVGPTARCAVITSRKELPRLLEELATANTLTRWESGQQEFVLLVRPLLPDETGCQPRRW</sequence>
<dbReference type="Proteomes" id="UP000000447">
    <property type="component" value="Chromosome"/>
</dbReference>
<dbReference type="AlphaFoldDB" id="B9L2I4"/>
<dbReference type="eggNOG" id="ENOG50331J4">
    <property type="taxonomic scope" value="Bacteria"/>
</dbReference>
<dbReference type="HOGENOM" id="CLU_949604_0_0_0"/>
<proteinExistence type="predicted"/>
<gene>
    <name evidence="1" type="ordered locus">trd_1386</name>
</gene>
<dbReference type="EMBL" id="CP001275">
    <property type="protein sequence ID" value="ACM06310.1"/>
    <property type="molecule type" value="Genomic_DNA"/>
</dbReference>
<name>B9L2I4_THERP</name>
<reference evidence="1 2" key="1">
    <citation type="journal article" date="2009" name="PLoS ONE">
        <title>Complete genome sequence of the aerobic CO-oxidizing thermophile Thermomicrobium roseum.</title>
        <authorList>
            <person name="Wu D."/>
            <person name="Raymond J."/>
            <person name="Wu M."/>
            <person name="Chatterji S."/>
            <person name="Ren Q."/>
            <person name="Graham J.E."/>
            <person name="Bryant D.A."/>
            <person name="Robb F."/>
            <person name="Colman A."/>
            <person name="Tallon L.J."/>
            <person name="Badger J.H."/>
            <person name="Madupu R."/>
            <person name="Ward N.L."/>
            <person name="Eisen J.A."/>
        </authorList>
    </citation>
    <scope>NUCLEOTIDE SEQUENCE [LARGE SCALE GENOMIC DNA]</scope>
    <source>
        <strain evidence="2">ATCC 27502 / DSM 5159 / P-2</strain>
    </source>
</reference>
<keyword evidence="2" id="KW-1185">Reference proteome</keyword>
<evidence type="ECO:0000313" key="2">
    <source>
        <dbReference type="Proteomes" id="UP000000447"/>
    </source>
</evidence>